<proteinExistence type="predicted"/>
<evidence type="ECO:0000313" key="5">
    <source>
        <dbReference type="EMBL" id="KKM82781.1"/>
    </source>
</evidence>
<evidence type="ECO:0000313" key="3">
    <source>
        <dbReference type="EMBL" id="KKL89358.1"/>
    </source>
</evidence>
<sequence length="96" mass="10947">LQAHKWRMAQIKSLQENGEKVQDISYFIGGCSLCHVCSRTLSCPAIRRVRNEGIEEMQIDQDRCIKCGVCYEVCPNGAIRKSIINVFGEEVPFREI</sequence>
<dbReference type="EMBL" id="LAZR01020308">
    <property type="protein sequence ID" value="KKL89358.1"/>
    <property type="molecule type" value="Genomic_DNA"/>
</dbReference>
<dbReference type="AlphaFoldDB" id="A0A0F9FT27"/>
<dbReference type="PROSITE" id="PS51379">
    <property type="entry name" value="4FE4S_FER_2"/>
    <property type="match status" value="1"/>
</dbReference>
<name>A0A0F9FT27_9ZZZZ</name>
<gene>
    <name evidence="5" type="ORF">LCGC14_1315990</name>
    <name evidence="4" type="ORF">LCGC14_1450370</name>
    <name evidence="3" type="ORF">LCGC14_1915460</name>
    <name evidence="2" type="ORF">LCGC14_2057240</name>
</gene>
<comment type="caution">
    <text evidence="3">The sequence shown here is derived from an EMBL/GenBank/DDBJ whole genome shotgun (WGS) entry which is preliminary data.</text>
</comment>
<dbReference type="Pfam" id="PF00037">
    <property type="entry name" value="Fer4"/>
    <property type="match status" value="1"/>
</dbReference>
<dbReference type="InterPro" id="IPR017896">
    <property type="entry name" value="4Fe4S_Fe-S-bd"/>
</dbReference>
<organism evidence="3">
    <name type="scientific">marine sediment metagenome</name>
    <dbReference type="NCBI Taxonomy" id="412755"/>
    <lineage>
        <taxon>unclassified sequences</taxon>
        <taxon>metagenomes</taxon>
        <taxon>ecological metagenomes</taxon>
    </lineage>
</organism>
<evidence type="ECO:0000313" key="4">
    <source>
        <dbReference type="EMBL" id="KKM69477.1"/>
    </source>
</evidence>
<dbReference type="InterPro" id="IPR017900">
    <property type="entry name" value="4Fe4S_Fe_S_CS"/>
</dbReference>
<dbReference type="PROSITE" id="PS00198">
    <property type="entry name" value="4FE4S_FER_1"/>
    <property type="match status" value="1"/>
</dbReference>
<feature type="domain" description="4Fe-4S ferredoxin-type" evidence="1">
    <location>
        <begin position="55"/>
        <end position="84"/>
    </location>
</feature>
<dbReference type="EMBL" id="LAZR01007808">
    <property type="protein sequence ID" value="KKM82781.1"/>
    <property type="molecule type" value="Genomic_DNA"/>
</dbReference>
<dbReference type="EMBL" id="LAZR01024415">
    <property type="protein sequence ID" value="KKL75207.1"/>
    <property type="molecule type" value="Genomic_DNA"/>
</dbReference>
<protein>
    <recommendedName>
        <fullName evidence="1">4Fe-4S ferredoxin-type domain-containing protein</fullName>
    </recommendedName>
</protein>
<feature type="non-terminal residue" evidence="3">
    <location>
        <position position="1"/>
    </location>
</feature>
<dbReference type="EMBL" id="LAZR01009983">
    <property type="protein sequence ID" value="KKM69477.1"/>
    <property type="molecule type" value="Genomic_DNA"/>
</dbReference>
<evidence type="ECO:0000313" key="2">
    <source>
        <dbReference type="EMBL" id="KKL75207.1"/>
    </source>
</evidence>
<dbReference type="SUPFAM" id="SSF54862">
    <property type="entry name" value="4Fe-4S ferredoxins"/>
    <property type="match status" value="1"/>
</dbReference>
<evidence type="ECO:0000259" key="1">
    <source>
        <dbReference type="PROSITE" id="PS51379"/>
    </source>
</evidence>
<dbReference type="Gene3D" id="3.30.70.20">
    <property type="match status" value="1"/>
</dbReference>
<accession>A0A0F9FT27</accession>
<reference evidence="3" key="1">
    <citation type="journal article" date="2015" name="Nature">
        <title>Complex archaea that bridge the gap between prokaryotes and eukaryotes.</title>
        <authorList>
            <person name="Spang A."/>
            <person name="Saw J.H."/>
            <person name="Jorgensen S.L."/>
            <person name="Zaremba-Niedzwiedzka K."/>
            <person name="Martijn J."/>
            <person name="Lind A.E."/>
            <person name="van Eijk R."/>
            <person name="Schleper C."/>
            <person name="Guy L."/>
            <person name="Ettema T.J."/>
        </authorList>
    </citation>
    <scope>NUCLEOTIDE SEQUENCE</scope>
</reference>